<gene>
    <name evidence="1" type="ORF">DPMN_038057</name>
</gene>
<evidence type="ECO:0000313" key="1">
    <source>
        <dbReference type="EMBL" id="KAH3874804.1"/>
    </source>
</evidence>
<protein>
    <submittedName>
        <fullName evidence="1">Uncharacterized protein</fullName>
    </submittedName>
</protein>
<evidence type="ECO:0000313" key="2">
    <source>
        <dbReference type="Proteomes" id="UP000828390"/>
    </source>
</evidence>
<organism evidence="1 2">
    <name type="scientific">Dreissena polymorpha</name>
    <name type="common">Zebra mussel</name>
    <name type="synonym">Mytilus polymorpha</name>
    <dbReference type="NCBI Taxonomy" id="45954"/>
    <lineage>
        <taxon>Eukaryota</taxon>
        <taxon>Metazoa</taxon>
        <taxon>Spiralia</taxon>
        <taxon>Lophotrochozoa</taxon>
        <taxon>Mollusca</taxon>
        <taxon>Bivalvia</taxon>
        <taxon>Autobranchia</taxon>
        <taxon>Heteroconchia</taxon>
        <taxon>Euheterodonta</taxon>
        <taxon>Imparidentia</taxon>
        <taxon>Neoheterodontei</taxon>
        <taxon>Myida</taxon>
        <taxon>Dreissenoidea</taxon>
        <taxon>Dreissenidae</taxon>
        <taxon>Dreissena</taxon>
    </lineage>
</organism>
<sequence>MATPTTETPARPPAPIPAVCAMDPLAFGGSSSDTVFVSVMPFEFLSVKKLKSI</sequence>
<name>A0A9D4MEQ3_DREPO</name>
<dbReference type="Proteomes" id="UP000828390">
    <property type="component" value="Unassembled WGS sequence"/>
</dbReference>
<dbReference type="AlphaFoldDB" id="A0A9D4MEQ3"/>
<dbReference type="EMBL" id="JAIWYP010000002">
    <property type="protein sequence ID" value="KAH3874804.1"/>
    <property type="molecule type" value="Genomic_DNA"/>
</dbReference>
<reference evidence="1" key="1">
    <citation type="journal article" date="2019" name="bioRxiv">
        <title>The Genome of the Zebra Mussel, Dreissena polymorpha: A Resource for Invasive Species Research.</title>
        <authorList>
            <person name="McCartney M.A."/>
            <person name="Auch B."/>
            <person name="Kono T."/>
            <person name="Mallez S."/>
            <person name="Zhang Y."/>
            <person name="Obille A."/>
            <person name="Becker A."/>
            <person name="Abrahante J.E."/>
            <person name="Garbe J."/>
            <person name="Badalamenti J.P."/>
            <person name="Herman A."/>
            <person name="Mangelson H."/>
            <person name="Liachko I."/>
            <person name="Sullivan S."/>
            <person name="Sone E.D."/>
            <person name="Koren S."/>
            <person name="Silverstein K.A.T."/>
            <person name="Beckman K.B."/>
            <person name="Gohl D.M."/>
        </authorList>
    </citation>
    <scope>NUCLEOTIDE SEQUENCE</scope>
    <source>
        <strain evidence="1">Duluth1</strain>
        <tissue evidence="1">Whole animal</tissue>
    </source>
</reference>
<accession>A0A9D4MEQ3</accession>
<proteinExistence type="predicted"/>
<keyword evidence="2" id="KW-1185">Reference proteome</keyword>
<comment type="caution">
    <text evidence="1">The sequence shown here is derived from an EMBL/GenBank/DDBJ whole genome shotgun (WGS) entry which is preliminary data.</text>
</comment>
<reference evidence="1" key="2">
    <citation type="submission" date="2020-11" db="EMBL/GenBank/DDBJ databases">
        <authorList>
            <person name="McCartney M.A."/>
            <person name="Auch B."/>
            <person name="Kono T."/>
            <person name="Mallez S."/>
            <person name="Becker A."/>
            <person name="Gohl D.M."/>
            <person name="Silverstein K.A.T."/>
            <person name="Koren S."/>
            <person name="Bechman K.B."/>
            <person name="Herman A."/>
            <person name="Abrahante J.E."/>
            <person name="Garbe J."/>
        </authorList>
    </citation>
    <scope>NUCLEOTIDE SEQUENCE</scope>
    <source>
        <strain evidence="1">Duluth1</strain>
        <tissue evidence="1">Whole animal</tissue>
    </source>
</reference>